<name>A0A0A3IDT0_9BACI</name>
<dbReference type="Proteomes" id="UP000030437">
    <property type="component" value="Unassembled WGS sequence"/>
</dbReference>
<gene>
    <name evidence="1" type="ORF">CD32_19010</name>
</gene>
<keyword evidence="2" id="KW-1185">Reference proteome</keyword>
<evidence type="ECO:0000313" key="1">
    <source>
        <dbReference type="EMBL" id="KGR82921.1"/>
    </source>
</evidence>
<organism evidence="1 2">
    <name type="scientific">Lysinibacillus odysseyi 34hs-1 = NBRC 100172</name>
    <dbReference type="NCBI Taxonomy" id="1220589"/>
    <lineage>
        <taxon>Bacteria</taxon>
        <taxon>Bacillati</taxon>
        <taxon>Bacillota</taxon>
        <taxon>Bacilli</taxon>
        <taxon>Bacillales</taxon>
        <taxon>Bacillaceae</taxon>
        <taxon>Lysinibacillus</taxon>
    </lineage>
</organism>
<accession>A0A0A3IDT0</accession>
<evidence type="ECO:0008006" key="3">
    <source>
        <dbReference type="Google" id="ProtNLM"/>
    </source>
</evidence>
<protein>
    <recommendedName>
        <fullName evidence="3">Lipoprotein YvcA</fullName>
    </recommendedName>
</protein>
<dbReference type="EMBL" id="JPVP01000059">
    <property type="protein sequence ID" value="KGR82921.1"/>
    <property type="molecule type" value="Genomic_DNA"/>
</dbReference>
<dbReference type="eggNOG" id="ENOG5031PRW">
    <property type="taxonomic scope" value="Bacteria"/>
</dbReference>
<dbReference type="AlphaFoldDB" id="A0A0A3IDT0"/>
<proteinExistence type="predicted"/>
<evidence type="ECO:0000313" key="2">
    <source>
        <dbReference type="Proteomes" id="UP000030437"/>
    </source>
</evidence>
<sequence>MQTAALQDDFTKEFITSKEETEKGYYTFKSNVGGYTMLYPVNAVMDQTYYQYRGQEYEAIYFGEGREEENYGYSVVGNFEDRKVTQSIDSNLDLLIGSTDLLTPQDFEKYTVEDNDVYFAEYRQDINNDKNGFYLHFLGYIKSQTTDKAISLEYSSTCISKTEECNLDLTEERERAKKIFHSVRFNP</sequence>
<reference evidence="1 2" key="1">
    <citation type="submission" date="2014-02" db="EMBL/GenBank/DDBJ databases">
        <title>Draft genome sequence of Lysinibacillus odysseyi NBRC 100172.</title>
        <authorList>
            <person name="Zhang F."/>
            <person name="Wang G."/>
            <person name="Zhang L."/>
        </authorList>
    </citation>
    <scope>NUCLEOTIDE SEQUENCE [LARGE SCALE GENOMIC DNA]</scope>
    <source>
        <strain evidence="1 2">NBRC 100172</strain>
    </source>
</reference>
<comment type="caution">
    <text evidence="1">The sequence shown here is derived from an EMBL/GenBank/DDBJ whole genome shotgun (WGS) entry which is preliminary data.</text>
</comment>
<dbReference type="STRING" id="1220589.CD32_19010"/>